<dbReference type="EMBL" id="AP018560">
    <property type="protein sequence ID" value="BBD79538.1"/>
    <property type="molecule type" value="Genomic_DNA"/>
</dbReference>
<feature type="domain" description="AMP-dependent synthetase/ligase" evidence="1">
    <location>
        <begin position="12"/>
        <end position="383"/>
    </location>
</feature>
<dbReference type="InterPro" id="IPR050237">
    <property type="entry name" value="ATP-dep_AMP-bd_enzyme"/>
</dbReference>
<feature type="domain" description="AMP-binding enzyme C-terminal" evidence="2">
    <location>
        <begin position="435"/>
        <end position="512"/>
    </location>
</feature>
<dbReference type="SUPFAM" id="SSF56801">
    <property type="entry name" value="Acetyl-CoA synthetase-like"/>
    <property type="match status" value="1"/>
</dbReference>
<dbReference type="InterPro" id="IPR042099">
    <property type="entry name" value="ANL_N_sf"/>
</dbReference>
<evidence type="ECO:0000259" key="1">
    <source>
        <dbReference type="Pfam" id="PF00501"/>
    </source>
</evidence>
<protein>
    <submittedName>
        <fullName evidence="3">Long-chain-fatty-acid--CoA ligase</fullName>
    </submittedName>
</protein>
<dbReference type="PANTHER" id="PTHR43767">
    <property type="entry name" value="LONG-CHAIN-FATTY-ACID--COA LIGASE"/>
    <property type="match status" value="1"/>
</dbReference>
<dbReference type="KEGG" id="rbd:ALSL_0873"/>
<evidence type="ECO:0000313" key="3">
    <source>
        <dbReference type="EMBL" id="BBD79538.1"/>
    </source>
</evidence>
<dbReference type="Proteomes" id="UP000270530">
    <property type="component" value="Chromosome"/>
</dbReference>
<dbReference type="Gene3D" id="3.30.300.30">
    <property type="match status" value="1"/>
</dbReference>
<dbReference type="InterPro" id="IPR020845">
    <property type="entry name" value="AMP-binding_CS"/>
</dbReference>
<gene>
    <name evidence="3" type="ORF">ALSL_0873</name>
</gene>
<dbReference type="PANTHER" id="PTHR43767:SF1">
    <property type="entry name" value="NONRIBOSOMAL PEPTIDE SYNTHASE PES1 (EUROFUNG)-RELATED"/>
    <property type="match status" value="1"/>
</dbReference>
<organism evidence="3 4">
    <name type="scientific">Aerosticca soli</name>
    <dbReference type="NCBI Taxonomy" id="2010829"/>
    <lineage>
        <taxon>Bacteria</taxon>
        <taxon>Pseudomonadati</taxon>
        <taxon>Pseudomonadota</taxon>
        <taxon>Gammaproteobacteria</taxon>
        <taxon>Lysobacterales</taxon>
        <taxon>Rhodanobacteraceae</taxon>
        <taxon>Aerosticca</taxon>
    </lineage>
</organism>
<reference evidence="4" key="2">
    <citation type="submission" date="2018-06" db="EMBL/GenBank/DDBJ databases">
        <title>Genome sequence of Rhodanobacteraceae bacterium strain Dysh456.</title>
        <authorList>
            <person name="Fukui M."/>
        </authorList>
    </citation>
    <scope>NUCLEOTIDE SEQUENCE [LARGE SCALE GENOMIC DNA]</scope>
    <source>
        <strain evidence="4">Dysh456</strain>
    </source>
</reference>
<dbReference type="Pfam" id="PF13193">
    <property type="entry name" value="AMP-binding_C"/>
    <property type="match status" value="1"/>
</dbReference>
<dbReference type="RefSeq" id="WP_126536773.1">
    <property type="nucleotide sequence ID" value="NZ_AP018560.1"/>
</dbReference>
<dbReference type="PROSITE" id="PS00455">
    <property type="entry name" value="AMP_BINDING"/>
    <property type="match status" value="1"/>
</dbReference>
<dbReference type="OrthoDB" id="9761989at2"/>
<dbReference type="Gene3D" id="3.40.50.12780">
    <property type="entry name" value="N-terminal domain of ligase-like"/>
    <property type="match status" value="1"/>
</dbReference>
<dbReference type="AlphaFoldDB" id="A0A2Z6E4R1"/>
<accession>A0A2Z6E4R1</accession>
<name>A0A2Z6E4R1_9GAMM</name>
<dbReference type="InterPro" id="IPR000873">
    <property type="entry name" value="AMP-dep_synth/lig_dom"/>
</dbReference>
<dbReference type="GO" id="GO:0016878">
    <property type="term" value="F:acid-thiol ligase activity"/>
    <property type="evidence" value="ECO:0007669"/>
    <property type="project" value="UniProtKB-ARBA"/>
</dbReference>
<evidence type="ECO:0000313" key="4">
    <source>
        <dbReference type="Proteomes" id="UP000270530"/>
    </source>
</evidence>
<proteinExistence type="predicted"/>
<dbReference type="InterPro" id="IPR045851">
    <property type="entry name" value="AMP-bd_C_sf"/>
</dbReference>
<keyword evidence="3" id="KW-0436">Ligase</keyword>
<sequence length="542" mass="59333">MPTTQLPRDLVRHCAKSYPRKLAYVDGASGRTRTWEEMHQRSDRLAAALAALGIGKGDTVCILAHDIVEVVEHFFACIKLGAWRVGINWRFSPAQMLHVIRDSGARVILVQENCLPLLGDAELDALRSEGREFIGIGSTHALELDYEDLIAHSPAAPAAWPMLDADDVCAISYTTGTTGMPKGVLWTQGGVREALVRTPLTLGLRHEDVWYNPFPMPGVPILVGTINLGNGMTTVLPGGDFDAHASLELADRYHISAGVFVPTQLKRVTEEARRTGIGRDSWRLMTFGSMPATPALIRDAYHTFGCEFGHVYGLTEATWGIVSYLGPADIRRAVDHEPALLTSCGPPALHVEVDIRDPFGAPLPAGETGEIWVRGETVMRGYWKMPERTAEVLGVDGWLNTGDIGRLDEQGYLYVVDRKSFMIISGGYNVYPAAVEEVVAEHPAVREVAVVGAPHPDWGEAVVAIVSLNAGVRADAEEILAFCRAQRHKLSRFEMPKHVLVVDDLPRGVTGKLDKLSLRTLLRSLHDRLPWNTGTVTDTAAR</sequence>
<dbReference type="Pfam" id="PF00501">
    <property type="entry name" value="AMP-binding"/>
    <property type="match status" value="1"/>
</dbReference>
<dbReference type="InterPro" id="IPR025110">
    <property type="entry name" value="AMP-bd_C"/>
</dbReference>
<evidence type="ECO:0000259" key="2">
    <source>
        <dbReference type="Pfam" id="PF13193"/>
    </source>
</evidence>
<keyword evidence="4" id="KW-1185">Reference proteome</keyword>
<reference evidence="4" key="1">
    <citation type="submission" date="2018-04" db="EMBL/GenBank/DDBJ databases">
        <authorList>
            <person name="Watanabe M."/>
            <person name="Kojima H."/>
        </authorList>
    </citation>
    <scope>NUCLEOTIDE SEQUENCE [LARGE SCALE GENOMIC DNA]</scope>
    <source>
        <strain evidence="4">Dysh456</strain>
    </source>
</reference>